<comment type="caution">
    <text evidence="2">The sequence shown here is derived from an EMBL/GenBank/DDBJ whole genome shotgun (WGS) entry which is preliminary data.</text>
</comment>
<keyword evidence="3" id="KW-1185">Reference proteome</keyword>
<dbReference type="Pfam" id="PF13460">
    <property type="entry name" value="NAD_binding_10"/>
    <property type="match status" value="1"/>
</dbReference>
<evidence type="ECO:0000259" key="1">
    <source>
        <dbReference type="Pfam" id="PF13460"/>
    </source>
</evidence>
<dbReference type="PANTHER" id="PTHR43162">
    <property type="match status" value="1"/>
</dbReference>
<dbReference type="Gene3D" id="3.40.50.720">
    <property type="entry name" value="NAD(P)-binding Rossmann-like Domain"/>
    <property type="match status" value="1"/>
</dbReference>
<gene>
    <name evidence="2" type="ORF">ACFY8C_28370</name>
</gene>
<evidence type="ECO:0000313" key="3">
    <source>
        <dbReference type="Proteomes" id="UP001602370"/>
    </source>
</evidence>
<dbReference type="InterPro" id="IPR036291">
    <property type="entry name" value="NAD(P)-bd_dom_sf"/>
</dbReference>
<organism evidence="2 3">
    <name type="scientific">Streptomyces flavochromogenes</name>
    <dbReference type="NCBI Taxonomy" id="68199"/>
    <lineage>
        <taxon>Bacteria</taxon>
        <taxon>Bacillati</taxon>
        <taxon>Actinomycetota</taxon>
        <taxon>Actinomycetes</taxon>
        <taxon>Kitasatosporales</taxon>
        <taxon>Streptomycetaceae</taxon>
        <taxon>Streptomyces</taxon>
    </lineage>
</organism>
<sequence>MIVVTGATGNVGRPLVELLAAAGEKVTAVSRRPADGLPAGVAHRQGDLADVDGLTGLFEGAEAMYLLVGGLGDELDPGEIVTAAVAAGVRRIVFQSSQLVGTRTDSASHDILRAFETAVRGSGLDWTVLRPGGFASNAFLWAERVRSARTVAAPFADVALPVVDPTDIAGVAAEVLRDPAAHSGRTYVLTGPVAVSPREQVRVLAGVVGDPVAFLALSASEARSQLVRFLPEEAVDGMLSVMGEPSTEEQRVSSDVERVLGRAPRPFAAWAERNAPAFT</sequence>
<dbReference type="InterPro" id="IPR016040">
    <property type="entry name" value="NAD(P)-bd_dom"/>
</dbReference>
<accession>A0ABW6XXH2</accession>
<protein>
    <submittedName>
        <fullName evidence="2">SDR family oxidoreductase</fullName>
    </submittedName>
</protein>
<reference evidence="2 3" key="1">
    <citation type="submission" date="2024-10" db="EMBL/GenBank/DDBJ databases">
        <title>The Natural Products Discovery Center: Release of the First 8490 Sequenced Strains for Exploring Actinobacteria Biosynthetic Diversity.</title>
        <authorList>
            <person name="Kalkreuter E."/>
            <person name="Kautsar S.A."/>
            <person name="Yang D."/>
            <person name="Bader C.D."/>
            <person name="Teijaro C.N."/>
            <person name="Fluegel L."/>
            <person name="Davis C.M."/>
            <person name="Simpson J.R."/>
            <person name="Lauterbach L."/>
            <person name="Steele A.D."/>
            <person name="Gui C."/>
            <person name="Meng S."/>
            <person name="Li G."/>
            <person name="Viehrig K."/>
            <person name="Ye F."/>
            <person name="Su P."/>
            <person name="Kiefer A.F."/>
            <person name="Nichols A."/>
            <person name="Cepeda A.J."/>
            <person name="Yan W."/>
            <person name="Fan B."/>
            <person name="Jiang Y."/>
            <person name="Adhikari A."/>
            <person name="Zheng C.-J."/>
            <person name="Schuster L."/>
            <person name="Cowan T.M."/>
            <person name="Smanski M.J."/>
            <person name="Chevrette M.G."/>
            <person name="De Carvalho L.P.S."/>
            <person name="Shen B."/>
        </authorList>
    </citation>
    <scope>NUCLEOTIDE SEQUENCE [LARGE SCALE GENOMIC DNA]</scope>
    <source>
        <strain evidence="2 3">NPDC012605</strain>
    </source>
</reference>
<feature type="domain" description="NAD(P)-binding" evidence="1">
    <location>
        <begin position="6"/>
        <end position="179"/>
    </location>
</feature>
<dbReference type="PANTHER" id="PTHR43162:SF1">
    <property type="entry name" value="PRESTALK A DIFFERENTIATION PROTEIN A"/>
    <property type="match status" value="1"/>
</dbReference>
<dbReference type="Proteomes" id="UP001602370">
    <property type="component" value="Unassembled WGS sequence"/>
</dbReference>
<dbReference type="InterPro" id="IPR051604">
    <property type="entry name" value="Ergot_Alk_Oxidoreductase"/>
</dbReference>
<evidence type="ECO:0000313" key="2">
    <source>
        <dbReference type="EMBL" id="MFF5922217.1"/>
    </source>
</evidence>
<dbReference type="RefSeq" id="WP_030317013.1">
    <property type="nucleotide sequence ID" value="NZ_JBIBDZ010000009.1"/>
</dbReference>
<dbReference type="SUPFAM" id="SSF51735">
    <property type="entry name" value="NAD(P)-binding Rossmann-fold domains"/>
    <property type="match status" value="1"/>
</dbReference>
<name>A0ABW6XXH2_9ACTN</name>
<proteinExistence type="predicted"/>
<dbReference type="EMBL" id="JBIBDZ010000009">
    <property type="protein sequence ID" value="MFF5922217.1"/>
    <property type="molecule type" value="Genomic_DNA"/>
</dbReference>
<dbReference type="Gene3D" id="3.90.25.10">
    <property type="entry name" value="UDP-galactose 4-epimerase, domain 1"/>
    <property type="match status" value="1"/>
</dbReference>